<gene>
    <name evidence="2" type="ORF">EC9_28580</name>
</gene>
<evidence type="ECO:0000313" key="3">
    <source>
        <dbReference type="Proteomes" id="UP000319557"/>
    </source>
</evidence>
<name>A0A517M1C0_9BACT</name>
<dbReference type="AlphaFoldDB" id="A0A517M1C0"/>
<evidence type="ECO:0000313" key="2">
    <source>
        <dbReference type="EMBL" id="QDS88667.1"/>
    </source>
</evidence>
<proteinExistence type="predicted"/>
<accession>A0A517M1C0</accession>
<organism evidence="2 3">
    <name type="scientific">Rosistilla ulvae</name>
    <dbReference type="NCBI Taxonomy" id="1930277"/>
    <lineage>
        <taxon>Bacteria</taxon>
        <taxon>Pseudomonadati</taxon>
        <taxon>Planctomycetota</taxon>
        <taxon>Planctomycetia</taxon>
        <taxon>Pirellulales</taxon>
        <taxon>Pirellulaceae</taxon>
        <taxon>Rosistilla</taxon>
    </lineage>
</organism>
<reference evidence="2 3" key="1">
    <citation type="submission" date="2019-02" db="EMBL/GenBank/DDBJ databases">
        <title>Deep-cultivation of Planctomycetes and their phenomic and genomic characterization uncovers novel biology.</title>
        <authorList>
            <person name="Wiegand S."/>
            <person name="Jogler M."/>
            <person name="Boedeker C."/>
            <person name="Pinto D."/>
            <person name="Vollmers J."/>
            <person name="Rivas-Marin E."/>
            <person name="Kohn T."/>
            <person name="Peeters S.H."/>
            <person name="Heuer A."/>
            <person name="Rast P."/>
            <person name="Oberbeckmann S."/>
            <person name="Bunk B."/>
            <person name="Jeske O."/>
            <person name="Meyerdierks A."/>
            <person name="Storesund J.E."/>
            <person name="Kallscheuer N."/>
            <person name="Luecker S."/>
            <person name="Lage O.M."/>
            <person name="Pohl T."/>
            <person name="Merkel B.J."/>
            <person name="Hornburger P."/>
            <person name="Mueller R.-W."/>
            <person name="Bruemmer F."/>
            <person name="Labrenz M."/>
            <person name="Spormann A.M."/>
            <person name="Op den Camp H."/>
            <person name="Overmann J."/>
            <person name="Amann R."/>
            <person name="Jetten M.S.M."/>
            <person name="Mascher T."/>
            <person name="Medema M.H."/>
            <person name="Devos D.P."/>
            <person name="Kaster A.-K."/>
            <person name="Ovreas L."/>
            <person name="Rohde M."/>
            <person name="Galperin M.Y."/>
            <person name="Jogler C."/>
        </authorList>
    </citation>
    <scope>NUCLEOTIDE SEQUENCE [LARGE SCALE GENOMIC DNA]</scope>
    <source>
        <strain evidence="2 3">EC9</strain>
    </source>
</reference>
<dbReference type="Proteomes" id="UP000319557">
    <property type="component" value="Chromosome"/>
</dbReference>
<feature type="region of interest" description="Disordered" evidence="1">
    <location>
        <begin position="1"/>
        <end position="27"/>
    </location>
</feature>
<keyword evidence="3" id="KW-1185">Reference proteome</keyword>
<dbReference type="KEGG" id="ruv:EC9_28580"/>
<evidence type="ECO:0000256" key="1">
    <source>
        <dbReference type="SAM" id="MobiDB-lite"/>
    </source>
</evidence>
<dbReference type="EMBL" id="CP036261">
    <property type="protein sequence ID" value="QDS88667.1"/>
    <property type="molecule type" value="Genomic_DNA"/>
</dbReference>
<sequence length="104" mass="11432">MQAGGAIQPRSLTAAMPRMPSQFPQSLESCNDAENYVKTGNCGTKPALNEGLVTQNYAIWHAISSLTFPTREHCHGRLVYGKSNLYLTCSSDTPQHTNRDRFGS</sequence>
<protein>
    <submittedName>
        <fullName evidence="2">Uncharacterized protein</fullName>
    </submittedName>
</protein>